<dbReference type="GeneID" id="108669565"/>
<protein>
    <submittedName>
        <fullName evidence="3">Uncharacterized protein LOC108669565</fullName>
    </submittedName>
</protein>
<reference evidence="3" key="1">
    <citation type="submission" date="2025-08" db="UniProtKB">
        <authorList>
            <consortium name="RefSeq"/>
        </authorList>
    </citation>
    <scope>IDENTIFICATION</scope>
    <source>
        <tissue evidence="3">Whole organism</tissue>
    </source>
</reference>
<organism evidence="2 3">
    <name type="scientific">Hyalella azteca</name>
    <name type="common">Amphipod</name>
    <dbReference type="NCBI Taxonomy" id="294128"/>
    <lineage>
        <taxon>Eukaryota</taxon>
        <taxon>Metazoa</taxon>
        <taxon>Ecdysozoa</taxon>
        <taxon>Arthropoda</taxon>
        <taxon>Crustacea</taxon>
        <taxon>Multicrustacea</taxon>
        <taxon>Malacostraca</taxon>
        <taxon>Eumalacostraca</taxon>
        <taxon>Peracarida</taxon>
        <taxon>Amphipoda</taxon>
        <taxon>Senticaudata</taxon>
        <taxon>Talitrida</taxon>
        <taxon>Talitroidea</taxon>
        <taxon>Hyalellidae</taxon>
        <taxon>Hyalella</taxon>
    </lineage>
</organism>
<evidence type="ECO:0000313" key="3">
    <source>
        <dbReference type="RefSeq" id="XP_018012427.1"/>
    </source>
</evidence>
<dbReference type="AlphaFoldDB" id="A0A8B7NFN2"/>
<evidence type="ECO:0000313" key="2">
    <source>
        <dbReference type="Proteomes" id="UP000694843"/>
    </source>
</evidence>
<name>A0A8B7NFN2_HYAAZ</name>
<dbReference type="Proteomes" id="UP000694843">
    <property type="component" value="Unplaced"/>
</dbReference>
<keyword evidence="1" id="KW-0732">Signal</keyword>
<dbReference type="KEGG" id="hazt:108669565"/>
<feature type="signal peptide" evidence="1">
    <location>
        <begin position="1"/>
        <end position="20"/>
    </location>
</feature>
<sequence length="134" mass="14940">MCNRAFASLSLILLFGSSIAMPSSPIAPRMLPSRMGMLQMPKSMLLLRSDFRPLDPRTAAERMGRTALLETQLGNEINFLEGNGINEEERLQHLRAIKGGRLPNTSLTLSECRDSIECHLLFAHYLGLLLSEVQ</sequence>
<evidence type="ECO:0000256" key="1">
    <source>
        <dbReference type="SAM" id="SignalP"/>
    </source>
</evidence>
<accession>A0A8B7NFN2</accession>
<dbReference type="RefSeq" id="XP_018012427.1">
    <property type="nucleotide sequence ID" value="XM_018156938.2"/>
</dbReference>
<keyword evidence="2" id="KW-1185">Reference proteome</keyword>
<feature type="chain" id="PRO_5034158255" evidence="1">
    <location>
        <begin position="21"/>
        <end position="134"/>
    </location>
</feature>
<proteinExistence type="predicted"/>
<gene>
    <name evidence="3" type="primary">LOC108669565</name>
</gene>